<dbReference type="Pfam" id="PF24575">
    <property type="entry name" value="TPR_Slam"/>
    <property type="match status" value="1"/>
</dbReference>
<keyword evidence="6" id="KW-0998">Cell outer membrane</keyword>
<protein>
    <submittedName>
        <fullName evidence="10">Uncharacterized protein</fullName>
    </submittedName>
</protein>
<comment type="similarity">
    <text evidence="7">Belongs to the Slam family.</text>
</comment>
<dbReference type="SUPFAM" id="SSF48452">
    <property type="entry name" value="TPR-like"/>
    <property type="match status" value="1"/>
</dbReference>
<evidence type="ECO:0000256" key="6">
    <source>
        <dbReference type="ARBA" id="ARBA00023237"/>
    </source>
</evidence>
<name>A0A2K8L3C5_9PROT</name>
<feature type="domain" description="Surface lipoprotein assembly modifier N-terminal TPR repeats region" evidence="9">
    <location>
        <begin position="45"/>
        <end position="142"/>
    </location>
</feature>
<dbReference type="KEGG" id="mfn:Ga0123462_0732"/>
<evidence type="ECO:0000313" key="11">
    <source>
        <dbReference type="Proteomes" id="UP000231637"/>
    </source>
</evidence>
<evidence type="ECO:0000256" key="4">
    <source>
        <dbReference type="ARBA" id="ARBA00022729"/>
    </source>
</evidence>
<dbReference type="Proteomes" id="UP000231637">
    <property type="component" value="Chromosome"/>
</dbReference>
<reference evidence="10 11" key="1">
    <citation type="submission" date="2016-12" db="EMBL/GenBank/DDBJ databases">
        <title>Isolation and genomic insights into novel planktonic Zetaproteobacteria from stratified waters of the Chesapeake Bay.</title>
        <authorList>
            <person name="McAllister S.M."/>
            <person name="Kato S."/>
            <person name="Chan C.S."/>
            <person name="Chiu B.K."/>
            <person name="Field E.K."/>
        </authorList>
    </citation>
    <scope>NUCLEOTIDE SEQUENCE [LARGE SCALE GENOMIC DNA]</scope>
    <source>
        <strain evidence="10 11">CP-8</strain>
    </source>
</reference>
<dbReference type="InterPro" id="IPR007655">
    <property type="entry name" value="Slam_C"/>
</dbReference>
<evidence type="ECO:0000313" key="10">
    <source>
        <dbReference type="EMBL" id="ATX81602.1"/>
    </source>
</evidence>
<gene>
    <name evidence="10" type="ORF">Ga0123462_0732</name>
</gene>
<keyword evidence="5" id="KW-0472">Membrane</keyword>
<evidence type="ECO:0000256" key="1">
    <source>
        <dbReference type="ARBA" id="ARBA00004571"/>
    </source>
</evidence>
<dbReference type="InterPro" id="IPR011990">
    <property type="entry name" value="TPR-like_helical_dom_sf"/>
</dbReference>
<dbReference type="GO" id="GO:0009279">
    <property type="term" value="C:cell outer membrane"/>
    <property type="evidence" value="ECO:0007669"/>
    <property type="project" value="UniProtKB-SubCell"/>
</dbReference>
<dbReference type="InterPro" id="IPR057556">
    <property type="entry name" value="TPR_Slam"/>
</dbReference>
<comment type="subcellular location">
    <subcellularLocation>
        <location evidence="1">Cell outer membrane</location>
        <topology evidence="1">Multi-pass membrane protein</topology>
    </subcellularLocation>
</comment>
<evidence type="ECO:0000256" key="2">
    <source>
        <dbReference type="ARBA" id="ARBA00022452"/>
    </source>
</evidence>
<accession>A0A2K8L3C5</accession>
<dbReference type="EMBL" id="CP018800">
    <property type="protein sequence ID" value="ATX81602.1"/>
    <property type="molecule type" value="Genomic_DNA"/>
</dbReference>
<evidence type="ECO:0000259" key="9">
    <source>
        <dbReference type="Pfam" id="PF24575"/>
    </source>
</evidence>
<dbReference type="AlphaFoldDB" id="A0A2K8L3C5"/>
<evidence type="ECO:0000256" key="3">
    <source>
        <dbReference type="ARBA" id="ARBA00022692"/>
    </source>
</evidence>
<proteinExistence type="inferred from homology"/>
<dbReference type="Pfam" id="PF04575">
    <property type="entry name" value="SlipAM"/>
    <property type="match status" value="1"/>
</dbReference>
<dbReference type="Gene3D" id="1.25.40.10">
    <property type="entry name" value="Tetratricopeptide repeat domain"/>
    <property type="match status" value="1"/>
</dbReference>
<keyword evidence="11" id="KW-1185">Reference proteome</keyword>
<organism evidence="10 11">
    <name type="scientific">Mariprofundus ferrinatatus</name>
    <dbReference type="NCBI Taxonomy" id="1921087"/>
    <lineage>
        <taxon>Bacteria</taxon>
        <taxon>Pseudomonadati</taxon>
        <taxon>Pseudomonadota</taxon>
        <taxon>Candidatius Mariprofundia</taxon>
        <taxon>Mariprofundales</taxon>
        <taxon>Mariprofundaceae</taxon>
        <taxon>Mariprofundus</taxon>
    </lineage>
</organism>
<feature type="domain" description="Surface lipoprotein assembly modifier C-terminal" evidence="8">
    <location>
        <begin position="271"/>
        <end position="456"/>
    </location>
</feature>
<evidence type="ECO:0000256" key="5">
    <source>
        <dbReference type="ARBA" id="ARBA00023136"/>
    </source>
</evidence>
<keyword evidence="4" id="KW-0732">Signal</keyword>
<keyword evidence="3" id="KW-0812">Transmembrane</keyword>
<sequence>MFGKGKENMAVRILLILAIIIPFAAMAEQSDSLSQQQGTIVTSSAQSTATPEELAQVATQLLVEGRVDLASIVVNELLKLPHPPMQALFIAAKLAELRGDWNSAIKFYRAMLERDPAVLRVRLDLARALFMVGDTEASQHHFQRVLGEPGLPEGVRKNVLLFINQIERLTFSQILSFEILGDSNVNQATASEAVIIGGRRFVLSPTARQQSGKGIGVNWQGQYRFGESRQFSLRGVLEHQNHPSANQYNLTYLMGLAGWTMQWSPGHSTSFEAGWHGAFYGGRNLFDGAAFRISDLYRTISGWTLNPAIESKQLRYPNYPLRDGWQHWLTLDISRATASGVMWNTGASIGQNKARDKIYNFISSGAKAGVSAELPLKLNASLMLDYLETRYSLADPFFGKKRQEKKQSIELAITPLALSVGGFAPRVVLGHVDNRCNIDLYRYQRTYGKVAFVRDF</sequence>
<evidence type="ECO:0000256" key="7">
    <source>
        <dbReference type="ARBA" id="ARBA00023609"/>
    </source>
</evidence>
<keyword evidence="2" id="KW-1134">Transmembrane beta strand</keyword>
<evidence type="ECO:0000259" key="8">
    <source>
        <dbReference type="Pfam" id="PF04575"/>
    </source>
</evidence>